<name>A0A344L5I7_9PSEU</name>
<evidence type="ECO:0000256" key="4">
    <source>
        <dbReference type="ARBA" id="ARBA00022475"/>
    </source>
</evidence>
<feature type="transmembrane region" description="Helical" evidence="11">
    <location>
        <begin position="62"/>
        <end position="82"/>
    </location>
</feature>
<feature type="transmembrane region" description="Helical" evidence="11">
    <location>
        <begin position="193"/>
        <end position="212"/>
    </location>
</feature>
<dbReference type="EMBL" id="CP015163">
    <property type="protein sequence ID" value="AXB43311.1"/>
    <property type="molecule type" value="Genomic_DNA"/>
</dbReference>
<keyword evidence="4" id="KW-1003">Cell membrane</keyword>
<dbReference type="InterPro" id="IPR011701">
    <property type="entry name" value="MFS"/>
</dbReference>
<dbReference type="PROSITE" id="PS50850">
    <property type="entry name" value="MFS"/>
    <property type="match status" value="1"/>
</dbReference>
<comment type="subcellular location">
    <subcellularLocation>
        <location evidence="1">Cell membrane</location>
        <topology evidence="1">Multi-pass membrane protein</topology>
    </subcellularLocation>
</comment>
<evidence type="ECO:0000256" key="5">
    <source>
        <dbReference type="ARBA" id="ARBA00022692"/>
    </source>
</evidence>
<feature type="transmembrane region" description="Helical" evidence="11">
    <location>
        <begin position="21"/>
        <end position="42"/>
    </location>
</feature>
<keyword evidence="14" id="KW-1185">Reference proteome</keyword>
<evidence type="ECO:0000313" key="13">
    <source>
        <dbReference type="EMBL" id="AXB43311.1"/>
    </source>
</evidence>
<keyword evidence="6" id="KW-0769">Symport</keyword>
<dbReference type="Gene3D" id="1.20.1250.20">
    <property type="entry name" value="MFS general substrate transporter like domains"/>
    <property type="match status" value="1"/>
</dbReference>
<dbReference type="InterPro" id="IPR036259">
    <property type="entry name" value="MFS_trans_sf"/>
</dbReference>
<feature type="domain" description="Major facilitator superfamily (MFS) profile" evidence="12">
    <location>
        <begin position="21"/>
        <end position="427"/>
    </location>
</feature>
<dbReference type="GO" id="GO:0005886">
    <property type="term" value="C:plasma membrane"/>
    <property type="evidence" value="ECO:0007669"/>
    <property type="project" value="UniProtKB-SubCell"/>
</dbReference>
<dbReference type="SUPFAM" id="SSF103473">
    <property type="entry name" value="MFS general substrate transporter"/>
    <property type="match status" value="1"/>
</dbReference>
<feature type="transmembrane region" description="Helical" evidence="11">
    <location>
        <begin position="374"/>
        <end position="399"/>
    </location>
</feature>
<evidence type="ECO:0000256" key="10">
    <source>
        <dbReference type="ARBA" id="ARBA00039918"/>
    </source>
</evidence>
<feature type="transmembrane region" description="Helical" evidence="11">
    <location>
        <begin position="161"/>
        <end position="181"/>
    </location>
</feature>
<feature type="transmembrane region" description="Helical" evidence="11">
    <location>
        <begin position="338"/>
        <end position="362"/>
    </location>
</feature>
<dbReference type="AlphaFoldDB" id="A0A344L5I7"/>
<comment type="function">
    <text evidence="9">May be a proton symporter involved in the uptake of osmolytes such as proline and glycine betaine.</text>
</comment>
<gene>
    <name evidence="13" type="ORF">A4R43_12740</name>
</gene>
<dbReference type="InterPro" id="IPR005829">
    <property type="entry name" value="Sugar_transporter_CS"/>
</dbReference>
<dbReference type="Proteomes" id="UP000250434">
    <property type="component" value="Chromosome"/>
</dbReference>
<keyword evidence="3" id="KW-0813">Transport</keyword>
<dbReference type="InterPro" id="IPR020846">
    <property type="entry name" value="MFS_dom"/>
</dbReference>
<proteinExistence type="inferred from homology"/>
<evidence type="ECO:0000256" key="9">
    <source>
        <dbReference type="ARBA" id="ARBA00037295"/>
    </source>
</evidence>
<dbReference type="OrthoDB" id="9066401at2"/>
<dbReference type="FunFam" id="1.20.1250.20:FF:000001">
    <property type="entry name" value="Dicarboxylate MFS transporter"/>
    <property type="match status" value="1"/>
</dbReference>
<evidence type="ECO:0000256" key="7">
    <source>
        <dbReference type="ARBA" id="ARBA00022989"/>
    </source>
</evidence>
<dbReference type="CDD" id="cd17369">
    <property type="entry name" value="MFS_ShiA_like"/>
    <property type="match status" value="1"/>
</dbReference>
<evidence type="ECO:0000256" key="6">
    <source>
        <dbReference type="ARBA" id="ARBA00022847"/>
    </source>
</evidence>
<evidence type="ECO:0000256" key="2">
    <source>
        <dbReference type="ARBA" id="ARBA00008240"/>
    </source>
</evidence>
<feature type="transmembrane region" description="Helical" evidence="11">
    <location>
        <begin position="94"/>
        <end position="116"/>
    </location>
</feature>
<feature type="transmembrane region" description="Helical" evidence="11">
    <location>
        <begin position="313"/>
        <end position="332"/>
    </location>
</feature>
<dbReference type="GO" id="GO:0015293">
    <property type="term" value="F:symporter activity"/>
    <property type="evidence" value="ECO:0007669"/>
    <property type="project" value="UniProtKB-KW"/>
</dbReference>
<keyword evidence="5 11" id="KW-0812">Transmembrane</keyword>
<keyword evidence="8 11" id="KW-0472">Membrane</keyword>
<accession>A0A344L5I7</accession>
<feature type="transmembrane region" description="Helical" evidence="11">
    <location>
        <begin position="405"/>
        <end position="425"/>
    </location>
</feature>
<evidence type="ECO:0000256" key="11">
    <source>
        <dbReference type="SAM" id="Phobius"/>
    </source>
</evidence>
<feature type="transmembrane region" description="Helical" evidence="11">
    <location>
        <begin position="128"/>
        <end position="149"/>
    </location>
</feature>
<dbReference type="Pfam" id="PF07690">
    <property type="entry name" value="MFS_1"/>
    <property type="match status" value="1"/>
</dbReference>
<dbReference type="PANTHER" id="PTHR43045">
    <property type="entry name" value="SHIKIMATE TRANSPORTER"/>
    <property type="match status" value="1"/>
</dbReference>
<dbReference type="KEGG" id="aab:A4R43_12740"/>
<keyword evidence="7 11" id="KW-1133">Transmembrane helix</keyword>
<dbReference type="PROSITE" id="PS00217">
    <property type="entry name" value="SUGAR_TRANSPORT_2"/>
    <property type="match status" value="1"/>
</dbReference>
<organism evidence="13 14">
    <name type="scientific">Amycolatopsis albispora</name>
    <dbReference type="NCBI Taxonomy" id="1804986"/>
    <lineage>
        <taxon>Bacteria</taxon>
        <taxon>Bacillati</taxon>
        <taxon>Actinomycetota</taxon>
        <taxon>Actinomycetes</taxon>
        <taxon>Pseudonocardiales</taxon>
        <taxon>Pseudonocardiaceae</taxon>
        <taxon>Amycolatopsis</taxon>
    </lineage>
</organism>
<evidence type="ECO:0000256" key="8">
    <source>
        <dbReference type="ARBA" id="ARBA00023136"/>
    </source>
</evidence>
<dbReference type="RefSeq" id="WP_113692557.1">
    <property type="nucleotide sequence ID" value="NZ_CP015163.1"/>
</dbReference>
<dbReference type="PANTHER" id="PTHR43045:SF1">
    <property type="entry name" value="SHIKIMATE TRANSPORTER"/>
    <property type="match status" value="1"/>
</dbReference>
<evidence type="ECO:0000256" key="3">
    <source>
        <dbReference type="ARBA" id="ARBA00022448"/>
    </source>
</evidence>
<evidence type="ECO:0000256" key="1">
    <source>
        <dbReference type="ARBA" id="ARBA00004651"/>
    </source>
</evidence>
<reference evidence="13 14" key="1">
    <citation type="submission" date="2016-04" db="EMBL/GenBank/DDBJ databases">
        <title>Complete genome sequence and analysis of deep-sea sediment isolate, Amycolatopsis sp. WP1.</title>
        <authorList>
            <person name="Wang H."/>
            <person name="Chen S."/>
            <person name="Wu Q."/>
        </authorList>
    </citation>
    <scope>NUCLEOTIDE SEQUENCE [LARGE SCALE GENOMIC DNA]</scope>
    <source>
        <strain evidence="13 14">WP1</strain>
    </source>
</reference>
<evidence type="ECO:0000313" key="14">
    <source>
        <dbReference type="Proteomes" id="UP000250434"/>
    </source>
</evidence>
<feature type="transmembrane region" description="Helical" evidence="11">
    <location>
        <begin position="281"/>
        <end position="301"/>
    </location>
</feature>
<evidence type="ECO:0000259" key="12">
    <source>
        <dbReference type="PROSITE" id="PS50850"/>
    </source>
</evidence>
<protein>
    <recommendedName>
        <fullName evidence="10">Putative proline/betaine transporter</fullName>
    </recommendedName>
</protein>
<sequence>MSEKPSPAGAATVTDAEARKVAFGAFVGTALEWYDFFLYGTAASLVFNRLYFATDDALVSTLAAFASFAVGFAARPLGAVVFGHLGDRIGRKKCLIITVTMIGVVTTLIGLLPSYLSIGVAAPILLTLFRLLQGVAVGGEWGGAVTLAVEHAPPERRGRYAAMPQIGSPVGTLLSSGAFLAVSTLPSESFDSWGWRLPFLAAFPLLGIALWLRRRVEESPLFEKLLEEDARASSPVRQVFTTAWPQLLVGAGTALLGVGGFYLITTFVISYGTTTLGMPRWLLLTATLVAAVVEIVVLIVGGRLAERHGPARVTVAGALGSALVAFPAFWLIDSTAGLAVIIGVTLVTALLSVPYAVSGALLTELFPAHLRYSGVALSANIAGVASGFVPLAATALLTLGGGSSVLPTLLLVAISLITAGCGLAAPRFFSSRDKVKTVETAA</sequence>
<feature type="transmembrane region" description="Helical" evidence="11">
    <location>
        <begin position="247"/>
        <end position="269"/>
    </location>
</feature>
<comment type="similarity">
    <text evidence="2">Belongs to the major facilitator superfamily. Metabolite:H+ Symporter (MHS) family (TC 2.A.1.6) family.</text>
</comment>